<dbReference type="SUPFAM" id="SSF53254">
    <property type="entry name" value="Phosphoglycerate mutase-like"/>
    <property type="match status" value="1"/>
</dbReference>
<comment type="catalytic activity">
    <reaction evidence="13">
        <text>1D-myo-inositol hexakisphosphate + H2O = 1D-myo-inositol 1,2,4,5,6-pentakisphosphate + phosphate</text>
        <dbReference type="Rhea" id="RHEA:16989"/>
        <dbReference type="ChEBI" id="CHEBI:15377"/>
        <dbReference type="ChEBI" id="CHEBI:43474"/>
        <dbReference type="ChEBI" id="CHEBI:57798"/>
        <dbReference type="ChEBI" id="CHEBI:58130"/>
        <dbReference type="EC" id="3.1.3.8"/>
    </reaction>
    <physiologicalReaction direction="left-to-right" evidence="13">
        <dbReference type="Rhea" id="RHEA:16990"/>
    </physiologicalReaction>
</comment>
<reference evidence="19 20" key="1">
    <citation type="submission" date="2014-06" db="EMBL/GenBank/DDBJ databases">
        <title>Evolutionary Origins and Diversification of the Mycorrhizal Mutualists.</title>
        <authorList>
            <consortium name="DOE Joint Genome Institute"/>
            <consortium name="Mycorrhizal Genomics Consortium"/>
            <person name="Kohler A."/>
            <person name="Kuo A."/>
            <person name="Nagy L.G."/>
            <person name="Floudas D."/>
            <person name="Copeland A."/>
            <person name="Barry K.W."/>
            <person name="Cichocki N."/>
            <person name="Veneault-Fourrey C."/>
            <person name="LaButti K."/>
            <person name="Lindquist E.A."/>
            <person name="Lipzen A."/>
            <person name="Lundell T."/>
            <person name="Morin E."/>
            <person name="Murat C."/>
            <person name="Riley R."/>
            <person name="Ohm R."/>
            <person name="Sun H."/>
            <person name="Tunlid A."/>
            <person name="Henrissat B."/>
            <person name="Grigoriev I.V."/>
            <person name="Hibbett D.S."/>
            <person name="Martin F."/>
        </authorList>
    </citation>
    <scope>NUCLEOTIDE SEQUENCE [LARGE SCALE GENOMIC DNA]</scope>
    <source>
        <strain evidence="19 20">SS14</strain>
    </source>
</reference>
<evidence type="ECO:0000256" key="14">
    <source>
        <dbReference type="ARBA" id="ARBA00044106"/>
    </source>
</evidence>
<dbReference type="InterPro" id="IPR029033">
    <property type="entry name" value="His_PPase_superfam"/>
</dbReference>
<dbReference type="GO" id="GO:0003993">
    <property type="term" value="F:acid phosphatase activity"/>
    <property type="evidence" value="ECO:0007669"/>
    <property type="project" value="TreeGrafter"/>
</dbReference>
<evidence type="ECO:0000313" key="19">
    <source>
        <dbReference type="EMBL" id="KIJ45209.1"/>
    </source>
</evidence>
<comment type="catalytic activity">
    <reaction evidence="11">
        <text>1D-myo-inositol 1,2,6-trisphosphate + H2O = 1D-myo-inositol 1,2-bisphosphate + phosphate</text>
        <dbReference type="Rhea" id="RHEA:77131"/>
        <dbReference type="ChEBI" id="CHEBI:15377"/>
        <dbReference type="ChEBI" id="CHEBI:43474"/>
        <dbReference type="ChEBI" id="CHEBI:195537"/>
        <dbReference type="ChEBI" id="CHEBI:195539"/>
    </reaction>
    <physiologicalReaction direction="left-to-right" evidence="11">
        <dbReference type="Rhea" id="RHEA:77132"/>
    </physiologicalReaction>
</comment>
<comment type="subcellular location">
    <subcellularLocation>
        <location evidence="1">Secreted</location>
    </subcellularLocation>
</comment>
<keyword evidence="20" id="KW-1185">Reference proteome</keyword>
<keyword evidence="3" id="KW-0964">Secreted</keyword>
<dbReference type="InterPro" id="IPR000560">
    <property type="entry name" value="His_Pase_clade-2"/>
</dbReference>
<evidence type="ECO:0000256" key="12">
    <source>
        <dbReference type="ARBA" id="ARBA00043748"/>
    </source>
</evidence>
<dbReference type="EMBL" id="KN837113">
    <property type="protein sequence ID" value="KIJ45209.1"/>
    <property type="molecule type" value="Genomic_DNA"/>
</dbReference>
<comment type="catalytic activity">
    <reaction evidence="9">
        <text>1D-myo-inositol 1,2,5,6-tetrakisphosphate + H2O = 1D-myo-inositol 1,2,6-trisphosphate + phosphate</text>
        <dbReference type="Rhea" id="RHEA:77119"/>
        <dbReference type="ChEBI" id="CHEBI:15377"/>
        <dbReference type="ChEBI" id="CHEBI:43474"/>
        <dbReference type="ChEBI" id="CHEBI:195535"/>
        <dbReference type="ChEBI" id="CHEBI:195537"/>
    </reaction>
    <physiologicalReaction direction="left-to-right" evidence="9">
        <dbReference type="Rhea" id="RHEA:77120"/>
    </physiologicalReaction>
</comment>
<evidence type="ECO:0000256" key="2">
    <source>
        <dbReference type="ARBA" id="ARBA00011245"/>
    </source>
</evidence>
<proteinExistence type="predicted"/>
<evidence type="ECO:0000256" key="3">
    <source>
        <dbReference type="ARBA" id="ARBA00022525"/>
    </source>
</evidence>
<evidence type="ECO:0000256" key="11">
    <source>
        <dbReference type="ARBA" id="ARBA00043721"/>
    </source>
</evidence>
<dbReference type="Gene3D" id="3.40.50.1240">
    <property type="entry name" value="Phosphoglycerate mutase-like"/>
    <property type="match status" value="1"/>
</dbReference>
<evidence type="ECO:0000256" key="6">
    <source>
        <dbReference type="ARBA" id="ARBA00023180"/>
    </source>
</evidence>
<dbReference type="Proteomes" id="UP000054279">
    <property type="component" value="Unassembled WGS sequence"/>
</dbReference>
<feature type="active site" description="Nucleophile" evidence="16">
    <location>
        <position position="72"/>
    </location>
</feature>
<feature type="disulfide bond" evidence="17">
    <location>
        <begin position="61"/>
        <end position="386"/>
    </location>
</feature>
<name>A0A0C9VDS6_SPHS4</name>
<evidence type="ECO:0000256" key="18">
    <source>
        <dbReference type="SAM" id="SignalP"/>
    </source>
</evidence>
<keyword evidence="18" id="KW-0732">Signal</keyword>
<dbReference type="GO" id="GO:0016158">
    <property type="term" value="F:inositol hexakisphosphate 3-phosphatase activity"/>
    <property type="evidence" value="ECO:0007669"/>
    <property type="project" value="UniProtKB-EC"/>
</dbReference>
<dbReference type="AlphaFoldDB" id="A0A0C9VDS6"/>
<dbReference type="OrthoDB" id="6509975at2759"/>
<comment type="catalytic activity">
    <reaction evidence="12">
        <text>1D-myo-inositol 1,2,4,5,6-pentakisphosphate + H2O = 1D-myo-inositol 1,2,5,6-tetrakisphosphate + phosphate</text>
        <dbReference type="Rhea" id="RHEA:77115"/>
        <dbReference type="ChEBI" id="CHEBI:15377"/>
        <dbReference type="ChEBI" id="CHEBI:43474"/>
        <dbReference type="ChEBI" id="CHEBI:57798"/>
        <dbReference type="ChEBI" id="CHEBI:195535"/>
    </reaction>
    <physiologicalReaction direction="left-to-right" evidence="12">
        <dbReference type="Rhea" id="RHEA:77116"/>
    </physiologicalReaction>
</comment>
<keyword evidence="5 17" id="KW-1015">Disulfide bond</keyword>
<evidence type="ECO:0000256" key="7">
    <source>
        <dbReference type="ARBA" id="ARBA00041857"/>
    </source>
</evidence>
<keyword evidence="4" id="KW-0378">Hydrolase</keyword>
<evidence type="ECO:0000256" key="10">
    <source>
        <dbReference type="ARBA" id="ARBA00043675"/>
    </source>
</evidence>
<dbReference type="PANTHER" id="PTHR20963:SF24">
    <property type="entry name" value="3-PHYTASE B"/>
    <property type="match status" value="1"/>
</dbReference>
<dbReference type="PANTHER" id="PTHR20963">
    <property type="entry name" value="MULTIPLE INOSITOL POLYPHOSPHATE PHOSPHATASE-RELATED"/>
    <property type="match status" value="1"/>
</dbReference>
<evidence type="ECO:0000256" key="9">
    <source>
        <dbReference type="ARBA" id="ARBA00043670"/>
    </source>
</evidence>
<comment type="catalytic activity">
    <reaction evidence="10">
        <text>1D-myo-inositol 1,2-bisphosphate + H2O = 1D-myo-inositol 2-phosphate + phosphate</text>
        <dbReference type="Rhea" id="RHEA:77135"/>
        <dbReference type="ChEBI" id="CHEBI:15377"/>
        <dbReference type="ChEBI" id="CHEBI:43474"/>
        <dbReference type="ChEBI" id="CHEBI:84142"/>
        <dbReference type="ChEBI" id="CHEBI:195539"/>
    </reaction>
    <physiologicalReaction direction="left-to-right" evidence="10">
        <dbReference type="Rhea" id="RHEA:77136"/>
    </physiologicalReaction>
</comment>
<evidence type="ECO:0000256" key="13">
    <source>
        <dbReference type="ARBA" id="ARBA00043788"/>
    </source>
</evidence>
<feature type="disulfide bond" evidence="17">
    <location>
        <begin position="197"/>
        <end position="437"/>
    </location>
</feature>
<dbReference type="Pfam" id="PF00328">
    <property type="entry name" value="His_Phos_2"/>
    <property type="match status" value="1"/>
</dbReference>
<feature type="chain" id="PRO_5002221583" description="Phytase A" evidence="18">
    <location>
        <begin position="26"/>
        <end position="439"/>
    </location>
</feature>
<protein>
    <recommendedName>
        <fullName evidence="14">Phytase A</fullName>
    </recommendedName>
    <alternativeName>
        <fullName evidence="15">Histidine acid phosphatase phyA</fullName>
    </alternativeName>
    <alternativeName>
        <fullName evidence="8">Myo-inositol hexakisphosphate phosphohydrolase A</fullName>
    </alternativeName>
    <alternativeName>
        <fullName evidence="7">Myo-inositol-hexaphosphate 3-phosphohydrolase A</fullName>
    </alternativeName>
</protein>
<dbReference type="GO" id="GO:0005576">
    <property type="term" value="C:extracellular region"/>
    <property type="evidence" value="ECO:0007669"/>
    <property type="project" value="UniProtKB-SubCell"/>
</dbReference>
<dbReference type="PROSITE" id="PS00616">
    <property type="entry name" value="HIS_ACID_PHOSPHAT_1"/>
    <property type="match status" value="1"/>
</dbReference>
<evidence type="ECO:0000256" key="17">
    <source>
        <dbReference type="PIRSR" id="PIRSR000894-2"/>
    </source>
</evidence>
<dbReference type="InterPro" id="IPR016274">
    <property type="entry name" value="Histidine_acid_Pase_euk"/>
</dbReference>
<evidence type="ECO:0000313" key="20">
    <source>
        <dbReference type="Proteomes" id="UP000054279"/>
    </source>
</evidence>
<feature type="disulfide bond" evidence="17">
    <location>
        <begin position="243"/>
        <end position="257"/>
    </location>
</feature>
<sequence length="439" mass="48443">MAPLNPLRVLTTAASFLLVSGHVQQETFRLPRIDLPHEIIRSWAQYTPAFPLQSYQIPESCSITQVNILQRHGARFPTTGATKRILAAISKLDNVLTFNDAKMAGLKNWTYELGSNDLIPFGEMQAFESGFEAFRRYSSLVSEEILPFVRASDGKRVVVSAENWINGFAEASGGIVNPAPPLLISESGNNTLDDKMCPNAGDPDSKTAVWQETFAPRIAQRLNAGAPGAKFTNADIPNLISLCAFDTLYKQEPSPWCYIFDKQDFEESEYFYDLDKYYGTGYGQPLGPVQGVGYINELLARLTGQPVSDETQTNRTLDSSPDTFPLHRTLYADFSHDNEMIAIYAAMGILKPSSPLELTDPDPDRTWLVSHLVPFASSLVTERLLCGGVQSIRILLNDGVVPLSICGAGSDGICTLKEFVKSQSYARNNGEGDWEKCFV</sequence>
<evidence type="ECO:0000256" key="1">
    <source>
        <dbReference type="ARBA" id="ARBA00004613"/>
    </source>
</evidence>
<accession>A0A0C9VDS6</accession>
<dbReference type="PIRSF" id="PIRSF000894">
    <property type="entry name" value="Acid_phosphatase"/>
    <property type="match status" value="1"/>
</dbReference>
<comment type="subunit">
    <text evidence="2">Monomer.</text>
</comment>
<evidence type="ECO:0000256" key="4">
    <source>
        <dbReference type="ARBA" id="ARBA00022801"/>
    </source>
</evidence>
<feature type="active site" description="Proton donor" evidence="16">
    <location>
        <position position="337"/>
    </location>
</feature>
<evidence type="ECO:0000256" key="5">
    <source>
        <dbReference type="ARBA" id="ARBA00023157"/>
    </source>
</evidence>
<dbReference type="InterPro" id="IPR033379">
    <property type="entry name" value="Acid_Pase_AS"/>
</dbReference>
<dbReference type="PROSITE" id="PS00778">
    <property type="entry name" value="HIS_ACID_PHOSPHAT_2"/>
    <property type="match status" value="1"/>
</dbReference>
<evidence type="ECO:0000256" key="8">
    <source>
        <dbReference type="ARBA" id="ARBA00042300"/>
    </source>
</evidence>
<gene>
    <name evidence="19" type="ORF">M422DRAFT_779118</name>
</gene>
<dbReference type="CDD" id="cd07061">
    <property type="entry name" value="HP_HAP_like"/>
    <property type="match status" value="1"/>
</dbReference>
<dbReference type="HOGENOM" id="CLU_020880_0_1_1"/>
<evidence type="ECO:0000256" key="15">
    <source>
        <dbReference type="ARBA" id="ARBA00044262"/>
    </source>
</evidence>
<feature type="signal peptide" evidence="18">
    <location>
        <begin position="1"/>
        <end position="25"/>
    </location>
</feature>
<feature type="disulfide bond" evidence="17">
    <location>
        <begin position="406"/>
        <end position="414"/>
    </location>
</feature>
<organism evidence="19 20">
    <name type="scientific">Sphaerobolus stellatus (strain SS14)</name>
    <dbReference type="NCBI Taxonomy" id="990650"/>
    <lineage>
        <taxon>Eukaryota</taxon>
        <taxon>Fungi</taxon>
        <taxon>Dikarya</taxon>
        <taxon>Basidiomycota</taxon>
        <taxon>Agaricomycotina</taxon>
        <taxon>Agaricomycetes</taxon>
        <taxon>Phallomycetidae</taxon>
        <taxon>Geastrales</taxon>
        <taxon>Sphaerobolaceae</taxon>
        <taxon>Sphaerobolus</taxon>
    </lineage>
</organism>
<keyword evidence="6" id="KW-0325">Glycoprotein</keyword>
<evidence type="ECO:0000256" key="16">
    <source>
        <dbReference type="PIRSR" id="PIRSR000894-1"/>
    </source>
</evidence>